<organism evidence="2 3">
    <name type="scientific">Alicyclobacillus vulcanalis</name>
    <dbReference type="NCBI Taxonomy" id="252246"/>
    <lineage>
        <taxon>Bacteria</taxon>
        <taxon>Bacillati</taxon>
        <taxon>Bacillota</taxon>
        <taxon>Bacilli</taxon>
        <taxon>Bacillales</taxon>
        <taxon>Alicyclobacillaceae</taxon>
        <taxon>Alicyclobacillus</taxon>
    </lineage>
</organism>
<keyword evidence="3" id="KW-1185">Reference proteome</keyword>
<accession>A0A1N7MVU4</accession>
<evidence type="ECO:0000313" key="3">
    <source>
        <dbReference type="Proteomes" id="UP000186156"/>
    </source>
</evidence>
<name>A0A1N7MVU4_9BACL</name>
<sequence length="115" mass="12168">MGRGMTEFGGRWLERADGSAEIQTPDAASGAEGAHAAPVQLDTADIRIGDRITVYTVGVGPSQSGFTGVVLRATPTYLHLGLFAHEGESMSAERPIVAEAIIRFDQIACVVRRIA</sequence>
<dbReference type="EMBL" id="FTOO01000006">
    <property type="protein sequence ID" value="SIS90237.1"/>
    <property type="molecule type" value="Genomic_DNA"/>
</dbReference>
<reference evidence="3" key="1">
    <citation type="submission" date="2017-01" db="EMBL/GenBank/DDBJ databases">
        <authorList>
            <person name="Varghese N."/>
            <person name="Submissions S."/>
        </authorList>
    </citation>
    <scope>NUCLEOTIDE SEQUENCE [LARGE SCALE GENOMIC DNA]</scope>
    <source>
        <strain evidence="3">DSM 16176</strain>
    </source>
</reference>
<feature type="region of interest" description="Disordered" evidence="1">
    <location>
        <begin position="15"/>
        <end position="36"/>
    </location>
</feature>
<gene>
    <name evidence="2" type="ORF">SAMN05421799_106163</name>
</gene>
<dbReference type="Proteomes" id="UP000186156">
    <property type="component" value="Unassembled WGS sequence"/>
</dbReference>
<proteinExistence type="predicted"/>
<protein>
    <submittedName>
        <fullName evidence="2">Uncharacterized protein</fullName>
    </submittedName>
</protein>
<evidence type="ECO:0000256" key="1">
    <source>
        <dbReference type="SAM" id="MobiDB-lite"/>
    </source>
</evidence>
<evidence type="ECO:0000313" key="2">
    <source>
        <dbReference type="EMBL" id="SIS90237.1"/>
    </source>
</evidence>
<dbReference type="AlphaFoldDB" id="A0A1N7MVU4"/>
<feature type="compositionally biased region" description="Low complexity" evidence="1">
    <location>
        <begin position="27"/>
        <end position="36"/>
    </location>
</feature>